<evidence type="ECO:0000313" key="3">
    <source>
        <dbReference type="Proteomes" id="UP000077177"/>
    </source>
</evidence>
<organism evidence="2 3">
    <name type="scientific">Flavisolibacter tropicus</name>
    <dbReference type="NCBI Taxonomy" id="1492898"/>
    <lineage>
        <taxon>Bacteria</taxon>
        <taxon>Pseudomonadati</taxon>
        <taxon>Bacteroidota</taxon>
        <taxon>Chitinophagia</taxon>
        <taxon>Chitinophagales</taxon>
        <taxon>Chitinophagaceae</taxon>
        <taxon>Flavisolibacter</taxon>
    </lineage>
</organism>
<keyword evidence="3" id="KW-1185">Reference proteome</keyword>
<dbReference type="Pfam" id="PF19777">
    <property type="entry name" value="DUF6263"/>
    <property type="match status" value="1"/>
</dbReference>
<evidence type="ECO:0000256" key="1">
    <source>
        <dbReference type="SAM" id="MobiDB-lite"/>
    </source>
</evidence>
<name>A0A172TTC5_9BACT</name>
<dbReference type="InterPro" id="IPR046230">
    <property type="entry name" value="DUF6263"/>
</dbReference>
<feature type="region of interest" description="Disordered" evidence="1">
    <location>
        <begin position="133"/>
        <end position="154"/>
    </location>
</feature>
<dbReference type="KEGG" id="fla:SY85_07390"/>
<protein>
    <submittedName>
        <fullName evidence="2">Uncharacterized protein</fullName>
    </submittedName>
</protein>
<reference evidence="2 3" key="2">
    <citation type="journal article" date="2016" name="Int. J. Syst. Evol. Microbiol.">
        <title>Flavisolibacter tropicus sp. nov., isolated from tropical soil.</title>
        <authorList>
            <person name="Lee J.J."/>
            <person name="Kang M.S."/>
            <person name="Kim G.S."/>
            <person name="Lee C.S."/>
            <person name="Lim S."/>
            <person name="Lee J."/>
            <person name="Roh S.H."/>
            <person name="Kang H."/>
            <person name="Ha J.M."/>
            <person name="Bae S."/>
            <person name="Jung H.Y."/>
            <person name="Kim M.K."/>
        </authorList>
    </citation>
    <scope>NUCLEOTIDE SEQUENCE [LARGE SCALE GENOMIC DNA]</scope>
    <source>
        <strain evidence="2 3">LCS9</strain>
    </source>
</reference>
<dbReference type="Proteomes" id="UP000077177">
    <property type="component" value="Chromosome"/>
</dbReference>
<dbReference type="EMBL" id="CP011390">
    <property type="protein sequence ID" value="ANE50345.1"/>
    <property type="molecule type" value="Genomic_DNA"/>
</dbReference>
<dbReference type="AlphaFoldDB" id="A0A172TTC5"/>
<evidence type="ECO:0000313" key="2">
    <source>
        <dbReference type="EMBL" id="ANE50345.1"/>
    </source>
</evidence>
<dbReference type="RefSeq" id="WP_066403029.1">
    <property type="nucleotide sequence ID" value="NZ_CP011390.1"/>
</dbReference>
<proteinExistence type="predicted"/>
<dbReference type="STRING" id="1492898.SY85_07390"/>
<dbReference type="OrthoDB" id="667437at2"/>
<feature type="region of interest" description="Disordered" evidence="1">
    <location>
        <begin position="256"/>
        <end position="289"/>
    </location>
</feature>
<sequence length="289" mass="31573">MKHTLLLVAVACTLNATAQKVNNKLTFKKGQKLEMVSQVNSVISMDMMGQSIDTKIDATITRLFDIADVAKGGETTIEHKMKRMQMKFDVPMQGTQSFDSDNEADMKGEGGKMADKAMKNKYTMTLDRTGKITAVKADDDNPNKSTDSSEQADPMSGALAQIASGMELPKTGDMSEFKILPDYEVKKGQSWTDSTKDSKTVYTLSDITTSDIIIDYTEDASSQRTQDAGGMEISMSSKDKTTGKIILDKNTGLLKERTATTDSQGTMEMMGQSLPMNTKVTKKVTVTSK</sequence>
<accession>A0A172TTC5</accession>
<reference evidence="3" key="1">
    <citation type="submission" date="2015-01" db="EMBL/GenBank/DDBJ databases">
        <title>Flavisolibacter sp./LCS9/ whole genome sequencing.</title>
        <authorList>
            <person name="Kim M.K."/>
            <person name="Srinivasan S."/>
            <person name="Lee J.-J."/>
        </authorList>
    </citation>
    <scope>NUCLEOTIDE SEQUENCE [LARGE SCALE GENOMIC DNA]</scope>
    <source>
        <strain evidence="3">LCS9</strain>
    </source>
</reference>
<gene>
    <name evidence="2" type="ORF">SY85_07390</name>
</gene>